<proteinExistence type="predicted"/>
<gene>
    <name evidence="2" type="ORF">METZ01_LOCUS136700</name>
</gene>
<dbReference type="EMBL" id="UINC01019824">
    <property type="protein sequence ID" value="SVA83846.1"/>
    <property type="molecule type" value="Genomic_DNA"/>
</dbReference>
<keyword evidence="1" id="KW-1133">Transmembrane helix</keyword>
<protein>
    <submittedName>
        <fullName evidence="2">Uncharacterized protein</fullName>
    </submittedName>
</protein>
<name>A0A381Z3I0_9ZZZZ</name>
<evidence type="ECO:0000313" key="2">
    <source>
        <dbReference type="EMBL" id="SVA83846.1"/>
    </source>
</evidence>
<organism evidence="2">
    <name type="scientific">marine metagenome</name>
    <dbReference type="NCBI Taxonomy" id="408172"/>
    <lineage>
        <taxon>unclassified sequences</taxon>
        <taxon>metagenomes</taxon>
        <taxon>ecological metagenomes</taxon>
    </lineage>
</organism>
<keyword evidence="1" id="KW-0812">Transmembrane</keyword>
<sequence length="43" mass="4963">MIKKIILLVAIFGPFGLYFLYSWLLKLEKKKIPIVKLSIASII</sequence>
<keyword evidence="1" id="KW-0472">Membrane</keyword>
<reference evidence="2" key="1">
    <citation type="submission" date="2018-05" db="EMBL/GenBank/DDBJ databases">
        <authorList>
            <person name="Lanie J.A."/>
            <person name="Ng W.-L."/>
            <person name="Kazmierczak K.M."/>
            <person name="Andrzejewski T.M."/>
            <person name="Davidsen T.M."/>
            <person name="Wayne K.J."/>
            <person name="Tettelin H."/>
            <person name="Glass J.I."/>
            <person name="Rusch D."/>
            <person name="Podicherti R."/>
            <person name="Tsui H.-C.T."/>
            <person name="Winkler M.E."/>
        </authorList>
    </citation>
    <scope>NUCLEOTIDE SEQUENCE</scope>
</reference>
<accession>A0A381Z3I0</accession>
<dbReference type="AlphaFoldDB" id="A0A381Z3I0"/>
<feature type="non-terminal residue" evidence="2">
    <location>
        <position position="43"/>
    </location>
</feature>
<feature type="transmembrane region" description="Helical" evidence="1">
    <location>
        <begin position="6"/>
        <end position="24"/>
    </location>
</feature>
<evidence type="ECO:0000256" key="1">
    <source>
        <dbReference type="SAM" id="Phobius"/>
    </source>
</evidence>